<feature type="transmembrane region" description="Helical" evidence="6">
    <location>
        <begin position="91"/>
        <end position="112"/>
    </location>
</feature>
<proteinExistence type="predicted"/>
<evidence type="ECO:0000256" key="5">
    <source>
        <dbReference type="ARBA" id="ARBA00023136"/>
    </source>
</evidence>
<dbReference type="Proteomes" id="UP000189475">
    <property type="component" value="Unassembled WGS sequence"/>
</dbReference>
<feature type="domain" description="EamA" evidence="7">
    <location>
        <begin position="151"/>
        <end position="290"/>
    </location>
</feature>
<feature type="transmembrane region" description="Helical" evidence="6">
    <location>
        <begin position="249"/>
        <end position="268"/>
    </location>
</feature>
<feature type="domain" description="EamA" evidence="7">
    <location>
        <begin position="3"/>
        <end position="135"/>
    </location>
</feature>
<evidence type="ECO:0000256" key="4">
    <source>
        <dbReference type="ARBA" id="ARBA00022989"/>
    </source>
</evidence>
<keyword evidence="3 6" id="KW-0812">Transmembrane</keyword>
<dbReference type="OrthoDB" id="4167046at2"/>
<evidence type="ECO:0000256" key="3">
    <source>
        <dbReference type="ARBA" id="ARBA00022692"/>
    </source>
</evidence>
<feature type="transmembrane region" description="Helical" evidence="6">
    <location>
        <begin position="119"/>
        <end position="136"/>
    </location>
</feature>
<feature type="transmembrane region" description="Helical" evidence="6">
    <location>
        <begin position="216"/>
        <end position="237"/>
    </location>
</feature>
<dbReference type="SUPFAM" id="SSF103481">
    <property type="entry name" value="Multidrug resistance efflux transporter EmrE"/>
    <property type="match status" value="2"/>
</dbReference>
<feature type="transmembrane region" description="Helical" evidence="6">
    <location>
        <begin position="181"/>
        <end position="201"/>
    </location>
</feature>
<dbReference type="AlphaFoldDB" id="A0A1R4B5B7"/>
<keyword evidence="9" id="KW-1185">Reference proteome</keyword>
<evidence type="ECO:0000313" key="8">
    <source>
        <dbReference type="EMBL" id="SJL84099.1"/>
    </source>
</evidence>
<dbReference type="PANTHER" id="PTHR32322:SF18">
    <property type="entry name" value="S-ADENOSYLMETHIONINE_S-ADENOSYLHOMOCYSTEINE TRANSPORTER"/>
    <property type="match status" value="1"/>
</dbReference>
<evidence type="ECO:0000259" key="7">
    <source>
        <dbReference type="Pfam" id="PF00892"/>
    </source>
</evidence>
<keyword evidence="2" id="KW-1003">Cell membrane</keyword>
<evidence type="ECO:0000256" key="6">
    <source>
        <dbReference type="SAM" id="Phobius"/>
    </source>
</evidence>
<protein>
    <submittedName>
        <fullName evidence="8">Putative inner membrane transporter YicL</fullName>
    </submittedName>
</protein>
<accession>A0A1R4B5B7</accession>
<name>A0A1R4B5B7_9VIBR</name>
<evidence type="ECO:0000256" key="2">
    <source>
        <dbReference type="ARBA" id="ARBA00022475"/>
    </source>
</evidence>
<keyword evidence="4 6" id="KW-1133">Transmembrane helix</keyword>
<organism evidence="8 9">
    <name type="scientific">Vibrio palustris</name>
    <dbReference type="NCBI Taxonomy" id="1918946"/>
    <lineage>
        <taxon>Bacteria</taxon>
        <taxon>Pseudomonadati</taxon>
        <taxon>Pseudomonadota</taxon>
        <taxon>Gammaproteobacteria</taxon>
        <taxon>Vibrionales</taxon>
        <taxon>Vibrionaceae</taxon>
        <taxon>Vibrio</taxon>
    </lineage>
</organism>
<keyword evidence="5 6" id="KW-0472">Membrane</keyword>
<feature type="transmembrane region" description="Helical" evidence="6">
    <location>
        <begin position="274"/>
        <end position="291"/>
    </location>
</feature>
<sequence length="307" mass="34381">MPYMMLTLAAMFWGGNYVIGHVLVSEADPILMTESRWLITAILLSVLYSSHIKSDYLKIKKSFFSILLLSIFGQVLFPLTLYIGLQTTTSLNAAIYMSATPCMVLIINRFIFKDTVSRNNIIGVLLSTLGVIYLILKGNITNSNFLNTINVGDVWAMGSAMSWAFYCSFLRIKDKTISSNAFVTTSSVLGAVILSPIVWYYSTTQQQMNLESYTQGSFWLGLMYLVVFPSWLSYVFWNKGIGEIGATRGEIYTHIIPLSGGVFSVLFLGVGLEPFHLVSAIFIALGIWFCSKKEKANVKEINWDTHH</sequence>
<reference evidence="8 9" key="1">
    <citation type="submission" date="2017-02" db="EMBL/GenBank/DDBJ databases">
        <authorList>
            <person name="Peterson S.W."/>
        </authorList>
    </citation>
    <scope>NUCLEOTIDE SEQUENCE [LARGE SCALE GENOMIC DNA]</scope>
    <source>
        <strain evidence="8 9">CECT 9027</strain>
    </source>
</reference>
<feature type="transmembrane region" description="Helical" evidence="6">
    <location>
        <begin position="64"/>
        <end position="85"/>
    </location>
</feature>
<dbReference type="Pfam" id="PF00892">
    <property type="entry name" value="EamA"/>
    <property type="match status" value="2"/>
</dbReference>
<evidence type="ECO:0000256" key="1">
    <source>
        <dbReference type="ARBA" id="ARBA00004651"/>
    </source>
</evidence>
<dbReference type="RefSeq" id="WP_077314496.1">
    <property type="nucleotide sequence ID" value="NZ_AP024888.1"/>
</dbReference>
<gene>
    <name evidence="8" type="primary">yicL</name>
    <name evidence="8" type="ORF">VPAL9027_02080</name>
</gene>
<dbReference type="GO" id="GO:0005886">
    <property type="term" value="C:plasma membrane"/>
    <property type="evidence" value="ECO:0007669"/>
    <property type="project" value="UniProtKB-SubCell"/>
</dbReference>
<evidence type="ECO:0000313" key="9">
    <source>
        <dbReference type="Proteomes" id="UP000189475"/>
    </source>
</evidence>
<dbReference type="InterPro" id="IPR000620">
    <property type="entry name" value="EamA_dom"/>
</dbReference>
<feature type="transmembrane region" description="Helical" evidence="6">
    <location>
        <begin position="148"/>
        <end position="169"/>
    </location>
</feature>
<dbReference type="EMBL" id="FUFT01000005">
    <property type="protein sequence ID" value="SJL84099.1"/>
    <property type="molecule type" value="Genomic_DNA"/>
</dbReference>
<comment type="subcellular location">
    <subcellularLocation>
        <location evidence="1">Cell membrane</location>
        <topology evidence="1">Multi-pass membrane protein</topology>
    </subcellularLocation>
</comment>
<dbReference type="PANTHER" id="PTHR32322">
    <property type="entry name" value="INNER MEMBRANE TRANSPORTER"/>
    <property type="match status" value="1"/>
</dbReference>
<dbReference type="InterPro" id="IPR050638">
    <property type="entry name" value="AA-Vitamin_Transporters"/>
</dbReference>
<dbReference type="InterPro" id="IPR037185">
    <property type="entry name" value="EmrE-like"/>
</dbReference>